<name>A0A0C3QAQ2_9AGAM</name>
<evidence type="ECO:0000313" key="1">
    <source>
        <dbReference type="EMBL" id="KIO27380.1"/>
    </source>
</evidence>
<reference evidence="1 2" key="1">
    <citation type="submission" date="2014-04" db="EMBL/GenBank/DDBJ databases">
        <authorList>
            <consortium name="DOE Joint Genome Institute"/>
            <person name="Kuo A."/>
            <person name="Girlanda M."/>
            <person name="Perotto S."/>
            <person name="Kohler A."/>
            <person name="Nagy L.G."/>
            <person name="Floudas D."/>
            <person name="Copeland A."/>
            <person name="Barry K.W."/>
            <person name="Cichocki N."/>
            <person name="Veneault-Fourrey C."/>
            <person name="LaButti K."/>
            <person name="Lindquist E.A."/>
            <person name="Lipzen A."/>
            <person name="Lundell T."/>
            <person name="Morin E."/>
            <person name="Murat C."/>
            <person name="Sun H."/>
            <person name="Tunlid A."/>
            <person name="Henrissat B."/>
            <person name="Grigoriev I.V."/>
            <person name="Hibbett D.S."/>
            <person name="Martin F."/>
            <person name="Nordberg H.P."/>
            <person name="Cantor M.N."/>
            <person name="Hua S.X."/>
        </authorList>
    </citation>
    <scope>NUCLEOTIDE SEQUENCE [LARGE SCALE GENOMIC DNA]</scope>
    <source>
        <strain evidence="1 2">MUT 4182</strain>
    </source>
</reference>
<organism evidence="1 2">
    <name type="scientific">Tulasnella calospora MUT 4182</name>
    <dbReference type="NCBI Taxonomy" id="1051891"/>
    <lineage>
        <taxon>Eukaryota</taxon>
        <taxon>Fungi</taxon>
        <taxon>Dikarya</taxon>
        <taxon>Basidiomycota</taxon>
        <taxon>Agaricomycotina</taxon>
        <taxon>Agaricomycetes</taxon>
        <taxon>Cantharellales</taxon>
        <taxon>Tulasnellaceae</taxon>
        <taxon>Tulasnella</taxon>
    </lineage>
</organism>
<dbReference type="EMBL" id="KN823010">
    <property type="protein sequence ID" value="KIO27380.1"/>
    <property type="molecule type" value="Genomic_DNA"/>
</dbReference>
<sequence>MRGLLSFGTIGSFICRLIDPINLFIEFDDSGLLLSSRWSFLDDPTSEKGFMEAEKFECPQPTIYHPPYWSWVLCRSLGKMA</sequence>
<evidence type="ECO:0000313" key="2">
    <source>
        <dbReference type="Proteomes" id="UP000054248"/>
    </source>
</evidence>
<dbReference type="AlphaFoldDB" id="A0A0C3QAQ2"/>
<keyword evidence="2" id="KW-1185">Reference proteome</keyword>
<accession>A0A0C3QAQ2</accession>
<dbReference type="Proteomes" id="UP000054248">
    <property type="component" value="Unassembled WGS sequence"/>
</dbReference>
<reference evidence="2" key="2">
    <citation type="submission" date="2015-01" db="EMBL/GenBank/DDBJ databases">
        <title>Evolutionary Origins and Diversification of the Mycorrhizal Mutualists.</title>
        <authorList>
            <consortium name="DOE Joint Genome Institute"/>
            <consortium name="Mycorrhizal Genomics Consortium"/>
            <person name="Kohler A."/>
            <person name="Kuo A."/>
            <person name="Nagy L.G."/>
            <person name="Floudas D."/>
            <person name="Copeland A."/>
            <person name="Barry K.W."/>
            <person name="Cichocki N."/>
            <person name="Veneault-Fourrey C."/>
            <person name="LaButti K."/>
            <person name="Lindquist E.A."/>
            <person name="Lipzen A."/>
            <person name="Lundell T."/>
            <person name="Morin E."/>
            <person name="Murat C."/>
            <person name="Riley R."/>
            <person name="Ohm R."/>
            <person name="Sun H."/>
            <person name="Tunlid A."/>
            <person name="Henrissat B."/>
            <person name="Grigoriev I.V."/>
            <person name="Hibbett D.S."/>
            <person name="Martin F."/>
        </authorList>
    </citation>
    <scope>NUCLEOTIDE SEQUENCE [LARGE SCALE GENOMIC DNA]</scope>
    <source>
        <strain evidence="2">MUT 4182</strain>
    </source>
</reference>
<gene>
    <name evidence="1" type="ORF">M407DRAFT_191766</name>
</gene>
<protein>
    <submittedName>
        <fullName evidence="1">Uncharacterized protein</fullName>
    </submittedName>
</protein>
<proteinExistence type="predicted"/>
<dbReference type="HOGENOM" id="CLU_2575622_0_0_1"/>